<name>A0A1A8ETE9_9TELE</name>
<gene>
    <name evidence="1" type="primary">Nfu_g_1_000604</name>
</gene>
<sequence>MSQVSAGGRFRRAASCRLSQINRSSFYKELRDRFTSLDDYSLWEPSPPDNSAITWISPPSLISLFNWTDPLSHCSPPLDFGSPQTQLTPSPVYSPKPLDFSTTTQPRSCALHHRHIWRCTFSYSKIKHFIFS</sequence>
<accession>A0A1A8ETE9</accession>
<reference evidence="1" key="2">
    <citation type="submission" date="2016-06" db="EMBL/GenBank/DDBJ databases">
        <title>The genome of a short-lived fish provides insights into sex chromosome evolution and the genetic control of aging.</title>
        <authorList>
            <person name="Reichwald K."/>
            <person name="Felder M."/>
            <person name="Petzold A."/>
            <person name="Koch P."/>
            <person name="Groth M."/>
            <person name="Platzer M."/>
        </authorList>
    </citation>
    <scope>NUCLEOTIDE SEQUENCE</scope>
    <source>
        <tissue evidence="1">Brain</tissue>
    </source>
</reference>
<dbReference type="EMBL" id="HAEB01003893">
    <property type="protein sequence ID" value="SBQ50420.1"/>
    <property type="molecule type" value="Transcribed_RNA"/>
</dbReference>
<proteinExistence type="predicted"/>
<reference evidence="1" key="1">
    <citation type="submission" date="2016-05" db="EMBL/GenBank/DDBJ databases">
        <authorList>
            <person name="Lavstsen T."/>
            <person name="Jespersen J.S."/>
        </authorList>
    </citation>
    <scope>NUCLEOTIDE SEQUENCE</scope>
    <source>
        <tissue evidence="1">Brain</tissue>
    </source>
</reference>
<protein>
    <submittedName>
        <fullName evidence="1">Uncharacterized protein</fullName>
    </submittedName>
</protein>
<evidence type="ECO:0000313" key="1">
    <source>
        <dbReference type="EMBL" id="SBQ50420.1"/>
    </source>
</evidence>
<organism evidence="1">
    <name type="scientific">Nothobranchius korthausae</name>
    <dbReference type="NCBI Taxonomy" id="1143690"/>
    <lineage>
        <taxon>Eukaryota</taxon>
        <taxon>Metazoa</taxon>
        <taxon>Chordata</taxon>
        <taxon>Craniata</taxon>
        <taxon>Vertebrata</taxon>
        <taxon>Euteleostomi</taxon>
        <taxon>Actinopterygii</taxon>
        <taxon>Neopterygii</taxon>
        <taxon>Teleostei</taxon>
        <taxon>Neoteleostei</taxon>
        <taxon>Acanthomorphata</taxon>
        <taxon>Ovalentaria</taxon>
        <taxon>Atherinomorphae</taxon>
        <taxon>Cyprinodontiformes</taxon>
        <taxon>Nothobranchiidae</taxon>
        <taxon>Nothobranchius</taxon>
    </lineage>
</organism>
<dbReference type="AlphaFoldDB" id="A0A1A8ETE9"/>